<name>A0AAV4XUM0_CAEEX</name>
<sequence>MIIYGYAKACLIQRQTVGMKNFQPLQLFGVPAPIHTSRPILRLSKQAFVNSTTAFHIEDATSLFKSCFNSNLSWFIDRVNLAIGWISRAWWNLQATHRNGFKKRS</sequence>
<protein>
    <submittedName>
        <fullName evidence="1">Uncharacterized protein</fullName>
    </submittedName>
</protein>
<evidence type="ECO:0000313" key="1">
    <source>
        <dbReference type="EMBL" id="GIY98432.1"/>
    </source>
</evidence>
<dbReference type="AlphaFoldDB" id="A0AAV4XUM0"/>
<gene>
    <name evidence="1" type="ORF">CEXT_669731</name>
</gene>
<reference evidence="1 2" key="1">
    <citation type="submission" date="2021-06" db="EMBL/GenBank/DDBJ databases">
        <title>Caerostris extrusa draft genome.</title>
        <authorList>
            <person name="Kono N."/>
            <person name="Arakawa K."/>
        </authorList>
    </citation>
    <scope>NUCLEOTIDE SEQUENCE [LARGE SCALE GENOMIC DNA]</scope>
</reference>
<dbReference type="Proteomes" id="UP001054945">
    <property type="component" value="Unassembled WGS sequence"/>
</dbReference>
<dbReference type="EMBL" id="BPLR01018292">
    <property type="protein sequence ID" value="GIY98432.1"/>
    <property type="molecule type" value="Genomic_DNA"/>
</dbReference>
<accession>A0AAV4XUM0</accession>
<organism evidence="1 2">
    <name type="scientific">Caerostris extrusa</name>
    <name type="common">Bark spider</name>
    <name type="synonym">Caerostris bankana</name>
    <dbReference type="NCBI Taxonomy" id="172846"/>
    <lineage>
        <taxon>Eukaryota</taxon>
        <taxon>Metazoa</taxon>
        <taxon>Ecdysozoa</taxon>
        <taxon>Arthropoda</taxon>
        <taxon>Chelicerata</taxon>
        <taxon>Arachnida</taxon>
        <taxon>Araneae</taxon>
        <taxon>Araneomorphae</taxon>
        <taxon>Entelegynae</taxon>
        <taxon>Araneoidea</taxon>
        <taxon>Araneidae</taxon>
        <taxon>Caerostris</taxon>
    </lineage>
</organism>
<comment type="caution">
    <text evidence="1">The sequence shown here is derived from an EMBL/GenBank/DDBJ whole genome shotgun (WGS) entry which is preliminary data.</text>
</comment>
<proteinExistence type="predicted"/>
<evidence type="ECO:0000313" key="2">
    <source>
        <dbReference type="Proteomes" id="UP001054945"/>
    </source>
</evidence>
<keyword evidence="2" id="KW-1185">Reference proteome</keyword>